<evidence type="ECO:0000313" key="9">
    <source>
        <dbReference type="EMBL" id="MBC5730619.1"/>
    </source>
</evidence>
<evidence type="ECO:0000256" key="3">
    <source>
        <dbReference type="ARBA" id="ARBA00012897"/>
    </source>
</evidence>
<dbReference type="Gene3D" id="3.40.50.720">
    <property type="entry name" value="NAD(P)-binding Rossmann-like Domain"/>
    <property type="match status" value="2"/>
</dbReference>
<dbReference type="InterPro" id="IPR008141">
    <property type="entry name" value="Ala_DH"/>
</dbReference>
<dbReference type="Pfam" id="PF01262">
    <property type="entry name" value="AlaDh_PNT_C"/>
    <property type="match status" value="1"/>
</dbReference>
<dbReference type="PANTHER" id="PTHR42795:SF1">
    <property type="entry name" value="ALANINE DEHYDROGENASE"/>
    <property type="match status" value="1"/>
</dbReference>
<dbReference type="SMART" id="SM01002">
    <property type="entry name" value="AlaDh_PNT_C"/>
    <property type="match status" value="1"/>
</dbReference>
<comment type="pathway">
    <text evidence="1">Amino-acid degradation; L-alanine degradation via dehydrogenase pathway; NH(3) and pyruvate from L-alanine: step 1/1.</text>
</comment>
<evidence type="ECO:0000259" key="8">
    <source>
        <dbReference type="SMART" id="SM01003"/>
    </source>
</evidence>
<protein>
    <recommendedName>
        <fullName evidence="3 6">Alanine dehydrogenase</fullName>
        <ecNumber evidence="3 6">1.4.1.1</ecNumber>
    </recommendedName>
</protein>
<evidence type="ECO:0000256" key="6">
    <source>
        <dbReference type="PIRNR" id="PIRNR000183"/>
    </source>
</evidence>
<evidence type="ECO:0000256" key="5">
    <source>
        <dbReference type="ARBA" id="ARBA00023027"/>
    </source>
</evidence>
<keyword evidence="5 6" id="KW-0520">NAD</keyword>
<dbReference type="EC" id="1.4.1.1" evidence="3 6"/>
<dbReference type="InterPro" id="IPR007886">
    <property type="entry name" value="AlaDH/PNT_N"/>
</dbReference>
<proteinExistence type="inferred from homology"/>
<evidence type="ECO:0000313" key="10">
    <source>
        <dbReference type="Proteomes" id="UP000660021"/>
    </source>
</evidence>
<evidence type="ECO:0000256" key="1">
    <source>
        <dbReference type="ARBA" id="ARBA00005206"/>
    </source>
</evidence>
<dbReference type="NCBIfam" id="TIGR00518">
    <property type="entry name" value="alaDH"/>
    <property type="match status" value="1"/>
</dbReference>
<feature type="domain" description="Alanine dehydrogenase/pyridine nucleotide transhydrogenase N-terminal" evidence="8">
    <location>
        <begin position="4"/>
        <end position="137"/>
    </location>
</feature>
<sequence>MVIGVVKEIKNREFRVGLTPGAVSSFTRAGHRVLVERGAGLGAGFSDEEYVQAGAELTDGAAPVWAQAGMMVKVKEPIPSEYGYFRPGQILFTYLHLAADQPLTQALLDAQVKAVAYETIVGRDGSLPCLAPMSEIAGRMSIQEGAKYLEKTYGGRGVLLSGVPGVERGNVVILGGGTVGANACKMAVGLGANVTVLDVNLARLAYLDDIFPRQITTLFSTPDNIRRSIAQADLVVCAVLLPGRAAPKLIRREDLAVMKPGAVLVDVAVDQGGCAETTHPTTHDDPIFTVDGVVHYCVANIPGAVARTSTLALVNATLPYGLALAERGVEEACRADAGLLAGVNCYAGRCTCRGVAEALELPYTPPETLF</sequence>
<gene>
    <name evidence="9" type="primary">ald</name>
    <name evidence="9" type="ORF">H8S34_07200</name>
</gene>
<dbReference type="PIRSF" id="PIRSF000183">
    <property type="entry name" value="Alanine_dh"/>
    <property type="match status" value="1"/>
</dbReference>
<dbReference type="RefSeq" id="WP_186963500.1">
    <property type="nucleotide sequence ID" value="NZ_JACOPR010000003.1"/>
</dbReference>
<dbReference type="SUPFAM" id="SSF52283">
    <property type="entry name" value="Formate/glycerate dehydrogenase catalytic domain-like"/>
    <property type="match status" value="1"/>
</dbReference>
<keyword evidence="4 6" id="KW-0560">Oxidoreductase</keyword>
<keyword evidence="10" id="KW-1185">Reference proteome</keyword>
<dbReference type="CDD" id="cd05305">
    <property type="entry name" value="L-AlaDH"/>
    <property type="match status" value="1"/>
</dbReference>
<accession>A0ABR7HSW8</accession>
<dbReference type="EMBL" id="JACOPR010000003">
    <property type="protein sequence ID" value="MBC5730619.1"/>
    <property type="molecule type" value="Genomic_DNA"/>
</dbReference>
<evidence type="ECO:0000256" key="4">
    <source>
        <dbReference type="ARBA" id="ARBA00023002"/>
    </source>
</evidence>
<dbReference type="InterPro" id="IPR036291">
    <property type="entry name" value="NAD(P)-bd_dom_sf"/>
</dbReference>
<dbReference type="InterPro" id="IPR007698">
    <property type="entry name" value="AlaDH/PNT_NAD(H)-bd"/>
</dbReference>
<evidence type="ECO:0000256" key="2">
    <source>
        <dbReference type="ARBA" id="ARBA00005689"/>
    </source>
</evidence>
<organism evidence="9 10">
    <name type="scientific">Pseudoflavonifractor hominis</name>
    <dbReference type="NCBI Taxonomy" id="2763059"/>
    <lineage>
        <taxon>Bacteria</taxon>
        <taxon>Bacillati</taxon>
        <taxon>Bacillota</taxon>
        <taxon>Clostridia</taxon>
        <taxon>Eubacteriales</taxon>
        <taxon>Oscillospiraceae</taxon>
        <taxon>Pseudoflavonifractor</taxon>
    </lineage>
</organism>
<comment type="similarity">
    <text evidence="2 6">Belongs to the AlaDH/PNT family.</text>
</comment>
<dbReference type="InterPro" id="IPR008143">
    <property type="entry name" value="Ala_DH/PNT_CS2"/>
</dbReference>
<name>A0ABR7HSW8_9FIRM</name>
<feature type="domain" description="Alanine dehydrogenase/pyridine nucleotide transhydrogenase NAD(H)-binding" evidence="7">
    <location>
        <begin position="149"/>
        <end position="297"/>
    </location>
</feature>
<dbReference type="SMART" id="SM01003">
    <property type="entry name" value="AlaDh_PNT_N"/>
    <property type="match status" value="1"/>
</dbReference>
<dbReference type="Proteomes" id="UP000660021">
    <property type="component" value="Unassembled WGS sequence"/>
</dbReference>
<comment type="caution">
    <text evidence="9">The sequence shown here is derived from an EMBL/GenBank/DDBJ whole genome shotgun (WGS) entry which is preliminary data.</text>
</comment>
<reference evidence="9 10" key="1">
    <citation type="submission" date="2020-08" db="EMBL/GenBank/DDBJ databases">
        <title>Genome public.</title>
        <authorList>
            <person name="Liu C."/>
            <person name="Sun Q."/>
        </authorList>
    </citation>
    <scope>NUCLEOTIDE SEQUENCE [LARGE SCALE GENOMIC DNA]</scope>
    <source>
        <strain evidence="9 10">New-38</strain>
    </source>
</reference>
<comment type="catalytic activity">
    <reaction evidence="6">
        <text>L-alanine + NAD(+) + H2O = pyruvate + NH4(+) + NADH + H(+)</text>
        <dbReference type="Rhea" id="RHEA:18405"/>
        <dbReference type="ChEBI" id="CHEBI:15361"/>
        <dbReference type="ChEBI" id="CHEBI:15377"/>
        <dbReference type="ChEBI" id="CHEBI:15378"/>
        <dbReference type="ChEBI" id="CHEBI:28938"/>
        <dbReference type="ChEBI" id="CHEBI:57540"/>
        <dbReference type="ChEBI" id="CHEBI:57945"/>
        <dbReference type="ChEBI" id="CHEBI:57972"/>
        <dbReference type="EC" id="1.4.1.1"/>
    </reaction>
</comment>
<dbReference type="Pfam" id="PF05222">
    <property type="entry name" value="AlaDh_PNT_N"/>
    <property type="match status" value="1"/>
</dbReference>
<dbReference type="PANTHER" id="PTHR42795">
    <property type="entry name" value="ALANINE DEHYDROGENASE"/>
    <property type="match status" value="1"/>
</dbReference>
<dbReference type="SUPFAM" id="SSF51735">
    <property type="entry name" value="NAD(P)-binding Rossmann-fold domains"/>
    <property type="match status" value="1"/>
</dbReference>
<evidence type="ECO:0000259" key="7">
    <source>
        <dbReference type="SMART" id="SM01002"/>
    </source>
</evidence>
<dbReference type="GO" id="GO:0000286">
    <property type="term" value="F:alanine dehydrogenase activity"/>
    <property type="evidence" value="ECO:0007669"/>
    <property type="project" value="UniProtKB-EC"/>
</dbReference>
<dbReference type="PROSITE" id="PS00837">
    <property type="entry name" value="ALADH_PNT_2"/>
    <property type="match status" value="1"/>
</dbReference>